<evidence type="ECO:0000256" key="1">
    <source>
        <dbReference type="SAM" id="MobiDB-lite"/>
    </source>
</evidence>
<evidence type="ECO:0008006" key="3">
    <source>
        <dbReference type="Google" id="ProtNLM"/>
    </source>
</evidence>
<reference evidence="2" key="1">
    <citation type="journal article" date="2014" name="Front. Microbiol.">
        <title>High frequency of phylogenetically diverse reductive dehalogenase-homologous genes in deep subseafloor sedimentary metagenomes.</title>
        <authorList>
            <person name="Kawai M."/>
            <person name="Futagami T."/>
            <person name="Toyoda A."/>
            <person name="Takaki Y."/>
            <person name="Nishi S."/>
            <person name="Hori S."/>
            <person name="Arai W."/>
            <person name="Tsubouchi T."/>
            <person name="Morono Y."/>
            <person name="Uchiyama I."/>
            <person name="Ito T."/>
            <person name="Fujiyama A."/>
            <person name="Inagaki F."/>
            <person name="Takami H."/>
        </authorList>
    </citation>
    <scope>NUCLEOTIDE SEQUENCE</scope>
    <source>
        <strain evidence="2">Expedition CK06-06</strain>
    </source>
</reference>
<dbReference type="InterPro" id="IPR027434">
    <property type="entry name" value="Homing_endonucl"/>
</dbReference>
<dbReference type="SUPFAM" id="SSF55608">
    <property type="entry name" value="Homing endonucleases"/>
    <property type="match status" value="1"/>
</dbReference>
<dbReference type="Gene3D" id="3.10.28.10">
    <property type="entry name" value="Homing endonucleases"/>
    <property type="match status" value="1"/>
</dbReference>
<feature type="compositionally biased region" description="Basic and acidic residues" evidence="1">
    <location>
        <begin position="139"/>
        <end position="151"/>
    </location>
</feature>
<proteinExistence type="predicted"/>
<protein>
    <recommendedName>
        <fullName evidence="3">Homing endonuclease LAGLIDADG domain-containing protein</fullName>
    </recommendedName>
</protein>
<feature type="region of interest" description="Disordered" evidence="1">
    <location>
        <begin position="132"/>
        <end position="151"/>
    </location>
</feature>
<dbReference type="EMBL" id="BARW01000410">
    <property type="protein sequence ID" value="GAI64108.1"/>
    <property type="molecule type" value="Genomic_DNA"/>
</dbReference>
<name>X1Q7B4_9ZZZZ</name>
<dbReference type="AlphaFoldDB" id="X1Q7B4"/>
<sequence length="151" mass="17219">MDGRAVTLELLGTTETEIAYLAGIFDGEGYIHVRRYDRRKYGGQPLELGIDMATPKPLLLCQRIFGGKTRIKVPGPHYKVQTSWRVYGKQAEVFLRVVLPYLTVKMDKAKLSLSFLSFYGIKSSRKRQLAELISPHQTKNHDVNPDEQNTH</sequence>
<organism evidence="2">
    <name type="scientific">marine sediment metagenome</name>
    <dbReference type="NCBI Taxonomy" id="412755"/>
    <lineage>
        <taxon>unclassified sequences</taxon>
        <taxon>metagenomes</taxon>
        <taxon>ecological metagenomes</taxon>
    </lineage>
</organism>
<comment type="caution">
    <text evidence="2">The sequence shown here is derived from an EMBL/GenBank/DDBJ whole genome shotgun (WGS) entry which is preliminary data.</text>
</comment>
<gene>
    <name evidence="2" type="ORF">S12H4_01881</name>
</gene>
<evidence type="ECO:0000313" key="2">
    <source>
        <dbReference type="EMBL" id="GAI64108.1"/>
    </source>
</evidence>
<accession>X1Q7B4</accession>